<dbReference type="PROSITE" id="PS51296">
    <property type="entry name" value="RIESKE"/>
    <property type="match status" value="1"/>
</dbReference>
<accession>A0A2T4LSG0</accession>
<keyword evidence="4" id="KW-0408">Iron</keyword>
<sequence length="104" mass="11523">MSAKNRIKVTSIDTLTPLVGKKIKLHNKEIGIFLTEEGSIHAIQNRCPHKDGPLSEGTMSGDYVFCPLHDQKIDLNSGLVQAPDEGCVEVFRTEVQDGDVYVWV</sequence>
<dbReference type="Pfam" id="PF00355">
    <property type="entry name" value="Rieske"/>
    <property type="match status" value="1"/>
</dbReference>
<dbReference type="GO" id="GO:0008942">
    <property type="term" value="F:nitrite reductase [NAD(P)H] activity"/>
    <property type="evidence" value="ECO:0007669"/>
    <property type="project" value="InterPro"/>
</dbReference>
<dbReference type="Gene3D" id="2.102.10.10">
    <property type="entry name" value="Rieske [2Fe-2S] iron-sulphur domain"/>
    <property type="match status" value="1"/>
</dbReference>
<evidence type="ECO:0000313" key="8">
    <source>
        <dbReference type="Proteomes" id="UP000241208"/>
    </source>
</evidence>
<dbReference type="GO" id="GO:0004497">
    <property type="term" value="F:monooxygenase activity"/>
    <property type="evidence" value="ECO:0007669"/>
    <property type="project" value="UniProtKB-ARBA"/>
</dbReference>
<dbReference type="GO" id="GO:0042128">
    <property type="term" value="P:nitrate assimilation"/>
    <property type="evidence" value="ECO:0007669"/>
    <property type="project" value="UniProtKB-KW"/>
</dbReference>
<dbReference type="GO" id="GO:0046872">
    <property type="term" value="F:metal ion binding"/>
    <property type="evidence" value="ECO:0007669"/>
    <property type="project" value="UniProtKB-KW"/>
</dbReference>
<evidence type="ECO:0000256" key="5">
    <source>
        <dbReference type="ARBA" id="ARBA00023014"/>
    </source>
</evidence>
<dbReference type="CDD" id="cd03530">
    <property type="entry name" value="Rieske_NirD_small_Bacillus"/>
    <property type="match status" value="1"/>
</dbReference>
<proteinExistence type="predicted"/>
<dbReference type="PANTHER" id="PTHR21496">
    <property type="entry name" value="FERREDOXIN-RELATED"/>
    <property type="match status" value="1"/>
</dbReference>
<dbReference type="AlphaFoldDB" id="A0A2T4LSG0"/>
<keyword evidence="1" id="KW-0001">2Fe-2S</keyword>
<dbReference type="Proteomes" id="UP000241208">
    <property type="component" value="Unassembled WGS sequence"/>
</dbReference>
<dbReference type="SUPFAM" id="SSF50022">
    <property type="entry name" value="ISP domain"/>
    <property type="match status" value="1"/>
</dbReference>
<dbReference type="InterPro" id="IPR017941">
    <property type="entry name" value="Rieske_2Fe-2S"/>
</dbReference>
<protein>
    <submittedName>
        <fullName evidence="7">Nitrite reductase (NAD(P)H) small subunit</fullName>
    </submittedName>
</protein>
<dbReference type="EMBL" id="PYZR01000066">
    <property type="protein sequence ID" value="PTF66273.1"/>
    <property type="molecule type" value="Genomic_DNA"/>
</dbReference>
<dbReference type="InterPro" id="IPR036922">
    <property type="entry name" value="Rieske_2Fe-2S_sf"/>
</dbReference>
<keyword evidence="6" id="KW-0534">Nitrate assimilation</keyword>
<dbReference type="NCBIfam" id="TIGR02378">
    <property type="entry name" value="nirD_assim_sml"/>
    <property type="match status" value="1"/>
</dbReference>
<gene>
    <name evidence="7" type="primary">nirD</name>
    <name evidence="7" type="ORF">BUY34_06945</name>
</gene>
<evidence type="ECO:0000313" key="7">
    <source>
        <dbReference type="EMBL" id="PTF66273.1"/>
    </source>
</evidence>
<reference evidence="7 8" key="1">
    <citation type="journal article" date="2016" name="Front. Microbiol.">
        <title>Comprehensive Phylogenetic Analysis of Bovine Non-aureus Staphylococci Species Based on Whole-Genome Sequencing.</title>
        <authorList>
            <person name="Naushad S."/>
            <person name="Barkema H.W."/>
            <person name="Luby C."/>
            <person name="Condas L.A."/>
            <person name="Nobrega D.B."/>
            <person name="Carson D.A."/>
            <person name="De Buck J."/>
        </authorList>
    </citation>
    <scope>NUCLEOTIDE SEQUENCE [LARGE SCALE GENOMIC DNA]</scope>
    <source>
        <strain evidence="7 8">SNUC 3829</strain>
    </source>
</reference>
<comment type="caution">
    <text evidence="7">The sequence shown here is derived from an EMBL/GenBank/DDBJ whole genome shotgun (WGS) entry which is preliminary data.</text>
</comment>
<dbReference type="RefSeq" id="WP_107384351.1">
    <property type="nucleotide sequence ID" value="NZ_CP126540.1"/>
</dbReference>
<dbReference type="PANTHER" id="PTHR21496:SF23">
    <property type="entry name" value="3-PHENYLPROPIONATE_CINNAMIC ACID DIOXYGENASE FERREDOXIN SUBUNIT"/>
    <property type="match status" value="1"/>
</dbReference>
<evidence type="ECO:0000256" key="1">
    <source>
        <dbReference type="ARBA" id="ARBA00022714"/>
    </source>
</evidence>
<evidence type="ECO:0000256" key="3">
    <source>
        <dbReference type="ARBA" id="ARBA00023002"/>
    </source>
</evidence>
<evidence type="ECO:0000256" key="4">
    <source>
        <dbReference type="ARBA" id="ARBA00023004"/>
    </source>
</evidence>
<name>A0A2T4LSG0_9STAP</name>
<evidence type="ECO:0000256" key="2">
    <source>
        <dbReference type="ARBA" id="ARBA00022723"/>
    </source>
</evidence>
<keyword evidence="3" id="KW-0560">Oxidoreductase</keyword>
<keyword evidence="2" id="KW-0479">Metal-binding</keyword>
<dbReference type="InterPro" id="IPR012748">
    <property type="entry name" value="Rieske-like_NirD"/>
</dbReference>
<organism evidence="7 8">
    <name type="scientific">Staphylococcus cohnii</name>
    <dbReference type="NCBI Taxonomy" id="29382"/>
    <lineage>
        <taxon>Bacteria</taxon>
        <taxon>Bacillati</taxon>
        <taxon>Bacillota</taxon>
        <taxon>Bacilli</taxon>
        <taxon>Bacillales</taxon>
        <taxon>Staphylococcaceae</taxon>
        <taxon>Staphylococcus</taxon>
        <taxon>Staphylococcus cohnii species complex</taxon>
    </lineage>
</organism>
<dbReference type="GO" id="GO:0016705">
    <property type="term" value="F:oxidoreductase activity, acting on paired donors, with incorporation or reduction of molecular oxygen"/>
    <property type="evidence" value="ECO:0007669"/>
    <property type="project" value="UniProtKB-ARBA"/>
</dbReference>
<keyword evidence="5" id="KW-0411">Iron-sulfur</keyword>
<dbReference type="GO" id="GO:0051537">
    <property type="term" value="F:2 iron, 2 sulfur cluster binding"/>
    <property type="evidence" value="ECO:0007669"/>
    <property type="project" value="UniProtKB-KW"/>
</dbReference>
<dbReference type="FunFam" id="2.102.10.10:FF:000013">
    <property type="entry name" value="Nitrite reductase [NAD(P)H], small subunit"/>
    <property type="match status" value="1"/>
</dbReference>
<evidence type="ECO:0000256" key="6">
    <source>
        <dbReference type="ARBA" id="ARBA00023063"/>
    </source>
</evidence>